<evidence type="ECO:0000256" key="1">
    <source>
        <dbReference type="SAM" id="MobiDB-lite"/>
    </source>
</evidence>
<protein>
    <submittedName>
        <fullName evidence="2">Uncharacterized protein</fullName>
    </submittedName>
</protein>
<accession>X0UFE7</accession>
<dbReference type="AlphaFoldDB" id="X0UFE7"/>
<feature type="region of interest" description="Disordered" evidence="1">
    <location>
        <begin position="1"/>
        <end position="54"/>
    </location>
</feature>
<sequence length="54" mass="6228">MLDKDGKQTIDEKNKKIREKWDKLQFDTQQSRAGEDPYPTASGSLRIPIYATKS</sequence>
<dbReference type="EMBL" id="BARS01017464">
    <property type="protein sequence ID" value="GAF98016.1"/>
    <property type="molecule type" value="Genomic_DNA"/>
</dbReference>
<feature type="non-terminal residue" evidence="2">
    <location>
        <position position="54"/>
    </location>
</feature>
<evidence type="ECO:0000313" key="2">
    <source>
        <dbReference type="EMBL" id="GAF98016.1"/>
    </source>
</evidence>
<gene>
    <name evidence="2" type="ORF">S01H1_28561</name>
</gene>
<reference evidence="2" key="1">
    <citation type="journal article" date="2014" name="Front. Microbiol.">
        <title>High frequency of phylogenetically diverse reductive dehalogenase-homologous genes in deep subseafloor sedimentary metagenomes.</title>
        <authorList>
            <person name="Kawai M."/>
            <person name="Futagami T."/>
            <person name="Toyoda A."/>
            <person name="Takaki Y."/>
            <person name="Nishi S."/>
            <person name="Hori S."/>
            <person name="Arai W."/>
            <person name="Tsubouchi T."/>
            <person name="Morono Y."/>
            <person name="Uchiyama I."/>
            <person name="Ito T."/>
            <person name="Fujiyama A."/>
            <person name="Inagaki F."/>
            <person name="Takami H."/>
        </authorList>
    </citation>
    <scope>NUCLEOTIDE SEQUENCE</scope>
    <source>
        <strain evidence="2">Expedition CK06-06</strain>
    </source>
</reference>
<comment type="caution">
    <text evidence="2">The sequence shown here is derived from an EMBL/GenBank/DDBJ whole genome shotgun (WGS) entry which is preliminary data.</text>
</comment>
<name>X0UFE7_9ZZZZ</name>
<feature type="compositionally biased region" description="Basic and acidic residues" evidence="1">
    <location>
        <begin position="1"/>
        <end position="25"/>
    </location>
</feature>
<organism evidence="2">
    <name type="scientific">marine sediment metagenome</name>
    <dbReference type="NCBI Taxonomy" id="412755"/>
    <lineage>
        <taxon>unclassified sequences</taxon>
        <taxon>metagenomes</taxon>
        <taxon>ecological metagenomes</taxon>
    </lineage>
</organism>
<proteinExistence type="predicted"/>